<dbReference type="InterPro" id="IPR048366">
    <property type="entry name" value="TNP-like_GBD"/>
</dbReference>
<protein>
    <submittedName>
        <fullName evidence="4">THAP domain-containing protein 9</fullName>
    </submittedName>
</protein>
<keyword evidence="5" id="KW-1185">Reference proteome</keyword>
<dbReference type="PANTHER" id="PTHR47577">
    <property type="entry name" value="THAP DOMAIN-CONTAINING PROTEIN 6"/>
    <property type="match status" value="1"/>
</dbReference>
<gene>
    <name evidence="4" type="ORF">ALC57_01557</name>
</gene>
<evidence type="ECO:0000313" key="5">
    <source>
        <dbReference type="Proteomes" id="UP000078492"/>
    </source>
</evidence>
<evidence type="ECO:0000259" key="1">
    <source>
        <dbReference type="Pfam" id="PF21787"/>
    </source>
</evidence>
<reference evidence="4 5" key="1">
    <citation type="submission" date="2015-09" db="EMBL/GenBank/DDBJ databases">
        <title>Trachymyrmex cornetzi WGS genome.</title>
        <authorList>
            <person name="Nygaard S."/>
            <person name="Hu H."/>
            <person name="Boomsma J."/>
            <person name="Zhang G."/>
        </authorList>
    </citation>
    <scope>NUCLEOTIDE SEQUENCE [LARGE SCALE GENOMIC DNA]</scope>
    <source>
        <strain evidence="4">Tcor2-1</strain>
        <tissue evidence="4">Whole body</tissue>
    </source>
</reference>
<dbReference type="Pfam" id="PF21788">
    <property type="entry name" value="TNP-like_GBD"/>
    <property type="match status" value="1"/>
</dbReference>
<feature type="domain" description="Transposable element P transposase-like RNase H" evidence="1">
    <location>
        <begin position="5"/>
        <end position="103"/>
    </location>
</feature>
<dbReference type="InterPro" id="IPR048367">
    <property type="entry name" value="TNP-like_RNaseH_C"/>
</dbReference>
<evidence type="ECO:0000259" key="3">
    <source>
        <dbReference type="Pfam" id="PF21789"/>
    </source>
</evidence>
<dbReference type="Pfam" id="PF21789">
    <property type="entry name" value="TNP-like_RNaseH_C"/>
    <property type="match status" value="1"/>
</dbReference>
<dbReference type="Pfam" id="PF21787">
    <property type="entry name" value="TNP-like_RNaseH_N"/>
    <property type="match status" value="1"/>
</dbReference>
<accession>A0A151JPK0</accession>
<organism evidence="4 5">
    <name type="scientific">Trachymyrmex cornetzi</name>
    <dbReference type="NCBI Taxonomy" id="471704"/>
    <lineage>
        <taxon>Eukaryota</taxon>
        <taxon>Metazoa</taxon>
        <taxon>Ecdysozoa</taxon>
        <taxon>Arthropoda</taxon>
        <taxon>Hexapoda</taxon>
        <taxon>Insecta</taxon>
        <taxon>Pterygota</taxon>
        <taxon>Neoptera</taxon>
        <taxon>Endopterygota</taxon>
        <taxon>Hymenoptera</taxon>
        <taxon>Apocrita</taxon>
        <taxon>Aculeata</taxon>
        <taxon>Formicoidea</taxon>
        <taxon>Formicidae</taxon>
        <taxon>Myrmicinae</taxon>
        <taxon>Trachymyrmex</taxon>
    </lineage>
</organism>
<dbReference type="PANTHER" id="PTHR47577:SF2">
    <property type="entry name" value="THAP DOMAIN CONTAINING 9"/>
    <property type="match status" value="1"/>
</dbReference>
<sequence>MAMRKLIWNKSKKKFIGMCEYGNNTIMEDSETPATEVLVFMLVSLTGKWKWPIAYFFINKISTSIQVKLIKTALILSQQSGIKVWSITCDGAYVNYSTMNLLGCDLYVDDYSKLKYSCSTAAALEFLKFSEVGGFNKCEPTVEFLRAIDEIFDFLNSRNPFAKGFKKPNNINYLRERMENKINYLYSNNQDLLLCTSKRKTFITGFAAAVKSIFLIAKDILLDETTSMKYLMTYRLSQDHLELFFAQVRRRNSWNNNPNVTQVTSAIKSLLVKNSISVSLNSNCIAFEPESEIGLPLRWSKNNITKWHNVQWENSNNYVIDDDSDFYN</sequence>
<evidence type="ECO:0000259" key="2">
    <source>
        <dbReference type="Pfam" id="PF21788"/>
    </source>
</evidence>
<dbReference type="InterPro" id="IPR048365">
    <property type="entry name" value="TNP-like_RNaseH_N"/>
</dbReference>
<feature type="domain" description="Transposable element P transposase-like GTP-binding insertion" evidence="2">
    <location>
        <begin position="116"/>
        <end position="168"/>
    </location>
</feature>
<evidence type="ECO:0000313" key="4">
    <source>
        <dbReference type="EMBL" id="KYN29019.1"/>
    </source>
</evidence>
<dbReference type="AlphaFoldDB" id="A0A151JPK0"/>
<dbReference type="Proteomes" id="UP000078492">
    <property type="component" value="Unassembled WGS sequence"/>
</dbReference>
<feature type="domain" description="Transposable element P transposase-like RNase H C-terminal" evidence="3">
    <location>
        <begin position="234"/>
        <end position="265"/>
    </location>
</feature>
<dbReference type="EMBL" id="KQ978726">
    <property type="protein sequence ID" value="KYN29019.1"/>
    <property type="molecule type" value="Genomic_DNA"/>
</dbReference>
<proteinExistence type="predicted"/>
<dbReference type="STRING" id="471704.A0A151JPK0"/>
<name>A0A151JPK0_9HYME</name>